<gene>
    <name evidence="3" type="ORF">L207DRAFT_571914</name>
</gene>
<sequence>MSLSICNLIVTQIQTPAMPKSDSIAYYAERCMKLFEELHEKLQRSATGKELSPESLLGESKRFSIWARNIVALQDARLPSSLEYRIRNDDAAIEAVKSALEYLAESLEIVLSIATGEKENETYEVEVEPSVGSPSKGVELRAFSETTELYRAIQDGIASLFQLSMIIRKKPETDEYIKAALECPIDPMGDIVRIGDKYPNIRGTKDWLSNRLGKAAARRRQYRIYRKERQEKMQEVHRLGTGSDGQTVFSGAVASTYHGPDTFPENTTSSPDKQAVRKTLHGTRTEYGDPNTGVAHSMNVFQTPPLPKRDDGSQVKYGEYFECPYCRRIQKVEEEIDWTKHIFSDLRPYVCTFEPCPWDQIMFDSQRAWFDHELQIHREQWACQFCEDQVPKTRPGLDSHLAKVHGDKLKDGEIGVEECKFPWIDAKCCPLCTVYAEKRRGHNQSSKVSLNDFQLHLASHMEQLVLADLPDNQNIVDTIPEEEEEEDHNKLNVVDNFSHTEISTTYPLENVQSLPFVPDLELKQALDRKLAHDSTNREPGATNLATDQATRPGSPRPPSSAHVIETIERERSPSRSPSPSPLARAKTGLRFDLHDELPEPEQSRLSEEKDLGPVDEDFFELSTATKKSKKDKKKDKKKRKSDFSTLGEESKLGSSQTQPPGFDPPEPYGPDSRVDERSEDWTGACWDSVPSYRLDRYTVTDFLQSLFGEYDFYTKFSMDHYQFWVPRKLTVAERDLLLSRRLSSQGRKNKAEAK</sequence>
<name>A0A2J6R266_HYAVF</name>
<evidence type="ECO:0000256" key="1">
    <source>
        <dbReference type="SAM" id="MobiDB-lite"/>
    </source>
</evidence>
<dbReference type="EMBL" id="KZ613958">
    <property type="protein sequence ID" value="PMD32613.1"/>
    <property type="molecule type" value="Genomic_DNA"/>
</dbReference>
<dbReference type="Pfam" id="PF26082">
    <property type="entry name" value="zf-C2H2_AcuF"/>
    <property type="match status" value="1"/>
</dbReference>
<organism evidence="3 4">
    <name type="scientific">Hyaloscypha variabilis (strain UAMH 11265 / GT02V1 / F)</name>
    <name type="common">Meliniomyces variabilis</name>
    <dbReference type="NCBI Taxonomy" id="1149755"/>
    <lineage>
        <taxon>Eukaryota</taxon>
        <taxon>Fungi</taxon>
        <taxon>Dikarya</taxon>
        <taxon>Ascomycota</taxon>
        <taxon>Pezizomycotina</taxon>
        <taxon>Leotiomycetes</taxon>
        <taxon>Helotiales</taxon>
        <taxon>Hyaloscyphaceae</taxon>
        <taxon>Hyaloscypha</taxon>
        <taxon>Hyaloscypha variabilis</taxon>
    </lineage>
</organism>
<dbReference type="PANTHER" id="PTHR35391:SF7">
    <property type="entry name" value="C2H2-TYPE DOMAIN-CONTAINING PROTEIN"/>
    <property type="match status" value="1"/>
</dbReference>
<dbReference type="AlphaFoldDB" id="A0A2J6R266"/>
<feature type="compositionally biased region" description="Basic and acidic residues" evidence="1">
    <location>
        <begin position="590"/>
        <end position="612"/>
    </location>
</feature>
<feature type="compositionally biased region" description="Basic residues" evidence="1">
    <location>
        <begin position="626"/>
        <end position="640"/>
    </location>
</feature>
<dbReference type="PANTHER" id="PTHR35391">
    <property type="entry name" value="C2H2-TYPE DOMAIN-CONTAINING PROTEIN-RELATED"/>
    <property type="match status" value="1"/>
</dbReference>
<reference evidence="3 4" key="1">
    <citation type="submission" date="2016-04" db="EMBL/GenBank/DDBJ databases">
        <title>A degradative enzymes factory behind the ericoid mycorrhizal symbiosis.</title>
        <authorList>
            <consortium name="DOE Joint Genome Institute"/>
            <person name="Martino E."/>
            <person name="Morin E."/>
            <person name="Grelet G."/>
            <person name="Kuo A."/>
            <person name="Kohler A."/>
            <person name="Daghino S."/>
            <person name="Barry K."/>
            <person name="Choi C."/>
            <person name="Cichocki N."/>
            <person name="Clum A."/>
            <person name="Copeland A."/>
            <person name="Hainaut M."/>
            <person name="Haridas S."/>
            <person name="Labutti K."/>
            <person name="Lindquist E."/>
            <person name="Lipzen A."/>
            <person name="Khouja H.-R."/>
            <person name="Murat C."/>
            <person name="Ohm R."/>
            <person name="Olson A."/>
            <person name="Spatafora J."/>
            <person name="Veneault-Fourrey C."/>
            <person name="Henrissat B."/>
            <person name="Grigoriev I."/>
            <person name="Martin F."/>
            <person name="Perotto S."/>
        </authorList>
    </citation>
    <scope>NUCLEOTIDE SEQUENCE [LARGE SCALE GENOMIC DNA]</scope>
    <source>
        <strain evidence="3 4">F</strain>
    </source>
</reference>
<feature type="region of interest" description="Disordered" evidence="1">
    <location>
        <begin position="283"/>
        <end position="311"/>
    </location>
</feature>
<accession>A0A2J6R266</accession>
<protein>
    <recommendedName>
        <fullName evidence="2">Oxidoreductase acuF-like C2H2 type zinc-finger domain-containing protein</fullName>
    </recommendedName>
</protein>
<evidence type="ECO:0000313" key="4">
    <source>
        <dbReference type="Proteomes" id="UP000235786"/>
    </source>
</evidence>
<keyword evidence="4" id="KW-1185">Reference proteome</keyword>
<dbReference type="Proteomes" id="UP000235786">
    <property type="component" value="Unassembled WGS sequence"/>
</dbReference>
<evidence type="ECO:0000313" key="3">
    <source>
        <dbReference type="EMBL" id="PMD32613.1"/>
    </source>
</evidence>
<feature type="domain" description="Oxidoreductase acuF-like C2H2 type zinc-finger" evidence="2">
    <location>
        <begin position="318"/>
        <end position="346"/>
    </location>
</feature>
<feature type="region of interest" description="Disordered" evidence="1">
    <location>
        <begin position="529"/>
        <end position="561"/>
    </location>
</feature>
<dbReference type="OrthoDB" id="6133115at2759"/>
<evidence type="ECO:0000259" key="2">
    <source>
        <dbReference type="Pfam" id="PF26082"/>
    </source>
</evidence>
<dbReference type="InterPro" id="IPR058925">
    <property type="entry name" value="zf-C2H2_AcuF"/>
</dbReference>
<feature type="region of interest" description="Disordered" evidence="1">
    <location>
        <begin position="590"/>
        <end position="679"/>
    </location>
</feature>
<proteinExistence type="predicted"/>